<organism evidence="1 2">
    <name type="scientific">Undibacterium hunanense</name>
    <dbReference type="NCBI Taxonomy" id="2762292"/>
    <lineage>
        <taxon>Bacteria</taxon>
        <taxon>Pseudomonadati</taxon>
        <taxon>Pseudomonadota</taxon>
        <taxon>Betaproteobacteria</taxon>
        <taxon>Burkholderiales</taxon>
        <taxon>Oxalobacteraceae</taxon>
        <taxon>Undibacterium</taxon>
    </lineage>
</organism>
<evidence type="ECO:0000313" key="1">
    <source>
        <dbReference type="EMBL" id="MBC3918896.1"/>
    </source>
</evidence>
<dbReference type="Pfam" id="PF02962">
    <property type="entry name" value="CHMI"/>
    <property type="match status" value="1"/>
</dbReference>
<dbReference type="PANTHER" id="PTHR37950:SF1">
    <property type="entry name" value="4-HYDROXYPHENYLACETATE CATABOLISM PROTEIN"/>
    <property type="match status" value="1"/>
</dbReference>
<dbReference type="RefSeq" id="WP_186948147.1">
    <property type="nucleotide sequence ID" value="NZ_JACOGF010000007.1"/>
</dbReference>
<dbReference type="Proteomes" id="UP000650424">
    <property type="component" value="Unassembled WGS sequence"/>
</dbReference>
<dbReference type="InterPro" id="IPR004220">
    <property type="entry name" value="5-COMe_2-OHmuconate_Isoase"/>
</dbReference>
<dbReference type="SUPFAM" id="SSF55331">
    <property type="entry name" value="Tautomerase/MIF"/>
    <property type="match status" value="1"/>
</dbReference>
<reference evidence="1 2" key="1">
    <citation type="submission" date="2020-08" db="EMBL/GenBank/DDBJ databases">
        <title>Novel species isolated from subtropical streams in China.</title>
        <authorList>
            <person name="Lu H."/>
        </authorList>
    </citation>
    <scope>NUCLEOTIDE SEQUENCE [LARGE SCALE GENOMIC DNA]</scope>
    <source>
        <strain evidence="1 2">CY18W</strain>
    </source>
</reference>
<dbReference type="Gene3D" id="3.30.429.10">
    <property type="entry name" value="Macrophage Migration Inhibitory Factor"/>
    <property type="match status" value="1"/>
</dbReference>
<name>A0ABR6ZSN1_9BURK</name>
<gene>
    <name evidence="1" type="ORF">H8L32_15505</name>
</gene>
<protein>
    <submittedName>
        <fullName evidence="1">5-carboxymethyl-2-hydroxymuconate Delta-isomerase</fullName>
    </submittedName>
</protein>
<dbReference type="EMBL" id="JACOGF010000007">
    <property type="protein sequence ID" value="MBC3918896.1"/>
    <property type="molecule type" value="Genomic_DNA"/>
</dbReference>
<dbReference type="CDD" id="cd00580">
    <property type="entry name" value="CHMI"/>
    <property type="match status" value="1"/>
</dbReference>
<accession>A0ABR6ZSN1</accession>
<dbReference type="InterPro" id="IPR014347">
    <property type="entry name" value="Tautomerase/MIF_sf"/>
</dbReference>
<evidence type="ECO:0000313" key="2">
    <source>
        <dbReference type="Proteomes" id="UP000650424"/>
    </source>
</evidence>
<sequence length="121" mass="13597">MPHLTVEYSANLPIQTRELLLEINTALVATNHFKEIDIKSRAIRFDTYVIGTANAERAFLHAKLVILTGRTIEVKRELSELVLAIISKHGPRPAGLDVQFCVEIQELERETYAKAHFSAGN</sequence>
<keyword evidence="2" id="KW-1185">Reference proteome</keyword>
<dbReference type="PANTHER" id="PTHR37950">
    <property type="entry name" value="4-HYDROXYPHENYLACETATE CATABOLISM PROTEIN"/>
    <property type="match status" value="1"/>
</dbReference>
<comment type="caution">
    <text evidence="1">The sequence shown here is derived from an EMBL/GenBank/DDBJ whole genome shotgun (WGS) entry which is preliminary data.</text>
</comment>
<proteinExistence type="predicted"/>